<proteinExistence type="predicted"/>
<organism evidence="2 3">
    <name type="scientific">Fusicatenibacter saccharivorans</name>
    <dbReference type="NCBI Taxonomy" id="1150298"/>
    <lineage>
        <taxon>Bacteria</taxon>
        <taxon>Bacillati</taxon>
        <taxon>Bacillota</taxon>
        <taxon>Clostridia</taxon>
        <taxon>Lachnospirales</taxon>
        <taxon>Lachnospiraceae</taxon>
        <taxon>Fusicatenibacter</taxon>
    </lineage>
</organism>
<name>A0A173Y0X6_9FIRM</name>
<feature type="coiled-coil region" evidence="1">
    <location>
        <begin position="186"/>
        <end position="213"/>
    </location>
</feature>
<dbReference type="AlphaFoldDB" id="A0A173Y0X6"/>
<evidence type="ECO:0000256" key="1">
    <source>
        <dbReference type="SAM" id="Coils"/>
    </source>
</evidence>
<evidence type="ECO:0000313" key="3">
    <source>
        <dbReference type="Proteomes" id="UP000095706"/>
    </source>
</evidence>
<dbReference type="EMBL" id="CYYV01000002">
    <property type="protein sequence ID" value="CUN57539.1"/>
    <property type="molecule type" value="Genomic_DNA"/>
</dbReference>
<dbReference type="Proteomes" id="UP000095706">
    <property type="component" value="Unassembled WGS sequence"/>
</dbReference>
<keyword evidence="1" id="KW-0175">Coiled coil</keyword>
<reference evidence="2 3" key="1">
    <citation type="submission" date="2015-09" db="EMBL/GenBank/DDBJ databases">
        <authorList>
            <consortium name="Pathogen Informatics"/>
        </authorList>
    </citation>
    <scope>NUCLEOTIDE SEQUENCE [LARGE SCALE GENOMIC DNA]</scope>
    <source>
        <strain evidence="2 3">2789STDY5608849</strain>
    </source>
</reference>
<evidence type="ECO:0000313" key="2">
    <source>
        <dbReference type="EMBL" id="CUN57539.1"/>
    </source>
</evidence>
<sequence length="290" mass="34594">MYKRADKEKYEKLIQESPLFSLDKKAEPVAFRNARLKMIENIYLYLLSINKEKYEPYGCEITEIANYCIDKYDSTRSEFLHFFNYEWKKKFTYTKYEEGLEDTYKGVHVPENKIRAVRKYIKCAEKIEKKDKPEELYSKLAEVMQLPVETIRELAKLADVKVTTSNSMSDEEEEELWSYIAGNVNIEREFEEKEEAENILNKVDKVFQELRAKQQPIVSDVITTKIWLCLEDSEQQYSFISKEVAEEWNKKGTLPTQRELARKYGRDEASISRTVRTFLEKLKREIEQER</sequence>
<protein>
    <submittedName>
        <fullName evidence="2">RNA polymerase sigma factor RpoS</fullName>
    </submittedName>
</protein>
<accession>A0A173Y0X6</accession>
<gene>
    <name evidence="2" type="ORF">ERS852406_00386</name>
</gene>